<sequence length="167" mass="18960">MEVKMKKLVVYYSLEGNTQLIAEAMAKAIGADILVLNPQNEMKSKGFSKYLWGGTQVMMKKLPLLQPLIHDATAYDLILIGTPVWAWTYAPPLGTFFSQVDLKDKQIGLFSCHGGQNGKTFEKMRQILDKNIFLGEIDFFEPLKNQKPEQVEKASKWAREIEVKASY</sequence>
<reference evidence="3" key="1">
    <citation type="journal article" date="2016" name="Genome Announc.">
        <title>Complete genome sequence of Alkaliphilus metalliredigens strain QYMF, an alkaliphilic and metal-reducing bacterium isolated from borax-contaminated leachate ponds.</title>
        <authorList>
            <person name="Hwang C."/>
            <person name="Copeland A."/>
            <person name="Lucas S."/>
            <person name="Lapidus A."/>
            <person name="Barry K."/>
            <person name="Detter J.C."/>
            <person name="Glavina Del Rio T."/>
            <person name="Hammon N."/>
            <person name="Israni S."/>
            <person name="Dalin E."/>
            <person name="Tice H."/>
            <person name="Pitluck S."/>
            <person name="Chertkov O."/>
            <person name="Brettin T."/>
            <person name="Bruce D."/>
            <person name="Han C."/>
            <person name="Schmutz J."/>
            <person name="Larimer F."/>
            <person name="Land M.L."/>
            <person name="Hauser L."/>
            <person name="Kyrpides N."/>
            <person name="Mikhailova N."/>
            <person name="Ye Q."/>
            <person name="Zhou J."/>
            <person name="Richardson P."/>
            <person name="Fields M.W."/>
        </authorList>
    </citation>
    <scope>NUCLEOTIDE SEQUENCE [LARGE SCALE GENOMIC DNA]</scope>
    <source>
        <strain evidence="3">QYMF</strain>
    </source>
</reference>
<gene>
    <name evidence="2" type="ordered locus">Amet_3695</name>
</gene>
<dbReference type="HOGENOM" id="CLU_068890_1_2_9"/>
<proteinExistence type="predicted"/>
<dbReference type="PANTHER" id="PTHR39201:SF1">
    <property type="entry name" value="FLAVODOXIN-LIKE DOMAIN-CONTAINING PROTEIN"/>
    <property type="match status" value="1"/>
</dbReference>
<dbReference type="OrthoDB" id="9806505at2"/>
<dbReference type="eggNOG" id="COG0716">
    <property type="taxonomic scope" value="Bacteria"/>
</dbReference>
<dbReference type="InterPro" id="IPR029039">
    <property type="entry name" value="Flavoprotein-like_sf"/>
</dbReference>
<evidence type="ECO:0000313" key="3">
    <source>
        <dbReference type="Proteomes" id="UP000001572"/>
    </source>
</evidence>
<dbReference type="RefSeq" id="WP_012064775.1">
    <property type="nucleotide sequence ID" value="NC_009633.1"/>
</dbReference>
<protein>
    <submittedName>
        <fullName evidence="2">Flavodoxin</fullName>
    </submittedName>
</protein>
<evidence type="ECO:0000259" key="1">
    <source>
        <dbReference type="PROSITE" id="PS50902"/>
    </source>
</evidence>
<dbReference type="InterPro" id="IPR008254">
    <property type="entry name" value="Flavodoxin/NO_synth"/>
</dbReference>
<dbReference type="AlphaFoldDB" id="A6TUE7"/>
<dbReference type="EMBL" id="CP000724">
    <property type="protein sequence ID" value="ABR49815.1"/>
    <property type="molecule type" value="Genomic_DNA"/>
</dbReference>
<name>A6TUE7_ALKMQ</name>
<feature type="domain" description="Flavodoxin-like" evidence="1">
    <location>
        <begin position="7"/>
        <end position="162"/>
    </location>
</feature>
<dbReference type="Gene3D" id="3.40.50.360">
    <property type="match status" value="1"/>
</dbReference>
<accession>A6TUE7</accession>
<organism evidence="2 3">
    <name type="scientific">Alkaliphilus metalliredigens (strain QYMF)</name>
    <dbReference type="NCBI Taxonomy" id="293826"/>
    <lineage>
        <taxon>Bacteria</taxon>
        <taxon>Bacillati</taxon>
        <taxon>Bacillota</taxon>
        <taxon>Clostridia</taxon>
        <taxon>Peptostreptococcales</taxon>
        <taxon>Natronincolaceae</taxon>
        <taxon>Alkaliphilus</taxon>
    </lineage>
</organism>
<dbReference type="KEGG" id="amt:Amet_3695"/>
<dbReference type="GO" id="GO:0016651">
    <property type="term" value="F:oxidoreductase activity, acting on NAD(P)H"/>
    <property type="evidence" value="ECO:0007669"/>
    <property type="project" value="UniProtKB-ARBA"/>
</dbReference>
<keyword evidence="3" id="KW-1185">Reference proteome</keyword>
<dbReference type="PROSITE" id="PS50902">
    <property type="entry name" value="FLAVODOXIN_LIKE"/>
    <property type="match status" value="1"/>
</dbReference>
<dbReference type="PANTHER" id="PTHR39201">
    <property type="entry name" value="EXPORTED PROTEIN-RELATED"/>
    <property type="match status" value="1"/>
</dbReference>
<dbReference type="Pfam" id="PF12682">
    <property type="entry name" value="Flavodoxin_4"/>
    <property type="match status" value="1"/>
</dbReference>
<dbReference type="Proteomes" id="UP000001572">
    <property type="component" value="Chromosome"/>
</dbReference>
<dbReference type="GO" id="GO:0010181">
    <property type="term" value="F:FMN binding"/>
    <property type="evidence" value="ECO:0007669"/>
    <property type="project" value="InterPro"/>
</dbReference>
<evidence type="ECO:0000313" key="2">
    <source>
        <dbReference type="EMBL" id="ABR49815.1"/>
    </source>
</evidence>
<dbReference type="SUPFAM" id="SSF52218">
    <property type="entry name" value="Flavoproteins"/>
    <property type="match status" value="1"/>
</dbReference>
<dbReference type="STRING" id="293826.Amet_3695"/>